<keyword evidence="9" id="KW-0175">Coiled coil</keyword>
<dbReference type="SUPFAM" id="SSF48065">
    <property type="entry name" value="DBL homology domain (DH-domain)"/>
    <property type="match status" value="1"/>
</dbReference>
<organism evidence="14 15">
    <name type="scientific">Pocillopora meandrina</name>
    <dbReference type="NCBI Taxonomy" id="46732"/>
    <lineage>
        <taxon>Eukaryota</taxon>
        <taxon>Metazoa</taxon>
        <taxon>Cnidaria</taxon>
        <taxon>Anthozoa</taxon>
        <taxon>Hexacorallia</taxon>
        <taxon>Scleractinia</taxon>
        <taxon>Astrocoeniina</taxon>
        <taxon>Pocilloporidae</taxon>
        <taxon>Pocillopora</taxon>
    </lineage>
</organism>
<dbReference type="Pfam" id="PF00169">
    <property type="entry name" value="PH"/>
    <property type="match status" value="1"/>
</dbReference>
<evidence type="ECO:0000256" key="2">
    <source>
        <dbReference type="ARBA" id="ARBA00022490"/>
    </source>
</evidence>
<feature type="domain" description="PH" evidence="11">
    <location>
        <begin position="725"/>
        <end position="825"/>
    </location>
</feature>
<evidence type="ECO:0000313" key="15">
    <source>
        <dbReference type="Proteomes" id="UP001159428"/>
    </source>
</evidence>
<dbReference type="SUPFAM" id="SSF50729">
    <property type="entry name" value="PH domain-like"/>
    <property type="match status" value="2"/>
</dbReference>
<feature type="coiled-coil region" evidence="9">
    <location>
        <begin position="592"/>
        <end position="619"/>
    </location>
</feature>
<dbReference type="GO" id="GO:0005737">
    <property type="term" value="C:cytoplasm"/>
    <property type="evidence" value="ECO:0007669"/>
    <property type="project" value="TreeGrafter"/>
</dbReference>
<evidence type="ECO:0000256" key="4">
    <source>
        <dbReference type="ARBA" id="ARBA00022723"/>
    </source>
</evidence>
<dbReference type="InterPro" id="IPR000219">
    <property type="entry name" value="DH_dom"/>
</dbReference>
<feature type="compositionally biased region" description="Basic and acidic residues" evidence="10">
    <location>
        <begin position="265"/>
        <end position="281"/>
    </location>
</feature>
<dbReference type="InterPro" id="IPR035899">
    <property type="entry name" value="DBL_dom_sf"/>
</dbReference>
<dbReference type="GO" id="GO:0005856">
    <property type="term" value="C:cytoskeleton"/>
    <property type="evidence" value="ECO:0007669"/>
    <property type="project" value="UniProtKB-SubCell"/>
</dbReference>
<feature type="domain" description="FYVE-type" evidence="13">
    <location>
        <begin position="640"/>
        <end position="699"/>
    </location>
</feature>
<gene>
    <name evidence="14" type="ORF">PMEA_00017518</name>
</gene>
<keyword evidence="2" id="KW-0963">Cytoplasm</keyword>
<dbReference type="PANTHER" id="PTHR12673:SF241">
    <property type="entry name" value="DH DOMAIN-CONTAINING PROTEIN"/>
    <property type="match status" value="1"/>
</dbReference>
<dbReference type="SMART" id="SM00233">
    <property type="entry name" value="PH"/>
    <property type="match status" value="2"/>
</dbReference>
<feature type="domain" description="DH" evidence="12">
    <location>
        <begin position="339"/>
        <end position="479"/>
    </location>
</feature>
<dbReference type="PROSITE" id="PS50010">
    <property type="entry name" value="DH_2"/>
    <property type="match status" value="1"/>
</dbReference>
<dbReference type="AlphaFoldDB" id="A0AAU9X4Q7"/>
<evidence type="ECO:0000259" key="11">
    <source>
        <dbReference type="PROSITE" id="PS50003"/>
    </source>
</evidence>
<feature type="region of interest" description="Disordered" evidence="10">
    <location>
        <begin position="254"/>
        <end position="319"/>
    </location>
</feature>
<feature type="compositionally biased region" description="Basic and acidic residues" evidence="10">
    <location>
        <begin position="194"/>
        <end position="207"/>
    </location>
</feature>
<dbReference type="InterPro" id="IPR011993">
    <property type="entry name" value="PH-like_dom_sf"/>
</dbReference>
<dbReference type="PROSITE" id="PS50178">
    <property type="entry name" value="ZF_FYVE"/>
    <property type="match status" value="1"/>
</dbReference>
<dbReference type="InterPro" id="IPR051092">
    <property type="entry name" value="FYVE_RhoGEF_PH"/>
</dbReference>
<dbReference type="SMART" id="SM00325">
    <property type="entry name" value="RhoGEF"/>
    <property type="match status" value="1"/>
</dbReference>
<feature type="compositionally biased region" description="Polar residues" evidence="10">
    <location>
        <begin position="254"/>
        <end position="264"/>
    </location>
</feature>
<comment type="caution">
    <text evidence="14">The sequence shown here is derived from an EMBL/GenBank/DDBJ whole genome shotgun (WGS) entry which is preliminary data.</text>
</comment>
<dbReference type="GO" id="GO:0005085">
    <property type="term" value="F:guanyl-nucleotide exchange factor activity"/>
    <property type="evidence" value="ECO:0007669"/>
    <property type="project" value="UniProtKB-KW"/>
</dbReference>
<dbReference type="GO" id="GO:0008270">
    <property type="term" value="F:zinc ion binding"/>
    <property type="evidence" value="ECO:0007669"/>
    <property type="project" value="UniProtKB-KW"/>
</dbReference>
<keyword evidence="5 8" id="KW-0863">Zinc-finger</keyword>
<dbReference type="Pfam" id="PF22697">
    <property type="entry name" value="SOS1_NGEF_PH"/>
    <property type="match status" value="1"/>
</dbReference>
<dbReference type="Gene3D" id="1.20.900.10">
    <property type="entry name" value="Dbl homology (DH) domain"/>
    <property type="match status" value="1"/>
</dbReference>
<dbReference type="InterPro" id="IPR000306">
    <property type="entry name" value="Znf_FYVE"/>
</dbReference>
<accession>A0AAU9X4Q7</accession>
<evidence type="ECO:0000256" key="6">
    <source>
        <dbReference type="ARBA" id="ARBA00022833"/>
    </source>
</evidence>
<evidence type="ECO:0000256" key="7">
    <source>
        <dbReference type="ARBA" id="ARBA00023212"/>
    </source>
</evidence>
<dbReference type="Pfam" id="PF01363">
    <property type="entry name" value="FYVE"/>
    <property type="match status" value="1"/>
</dbReference>
<dbReference type="InterPro" id="IPR013083">
    <property type="entry name" value="Znf_RING/FYVE/PHD"/>
</dbReference>
<dbReference type="GO" id="GO:0007010">
    <property type="term" value="P:cytoskeleton organization"/>
    <property type="evidence" value="ECO:0007669"/>
    <property type="project" value="TreeGrafter"/>
</dbReference>
<name>A0AAU9X4Q7_9CNID</name>
<dbReference type="Gene3D" id="2.30.29.30">
    <property type="entry name" value="Pleckstrin-homology domain (PH domain)/Phosphotyrosine-binding domain (PTB)"/>
    <property type="match status" value="2"/>
</dbReference>
<dbReference type="Proteomes" id="UP001159428">
    <property type="component" value="Unassembled WGS sequence"/>
</dbReference>
<comment type="subcellular location">
    <subcellularLocation>
        <location evidence="1">Cytoplasm</location>
        <location evidence="1">Cytoskeleton</location>
    </subcellularLocation>
</comment>
<evidence type="ECO:0000313" key="14">
    <source>
        <dbReference type="EMBL" id="CAH3136729.1"/>
    </source>
</evidence>
<feature type="region of interest" description="Disordered" evidence="10">
    <location>
        <begin position="194"/>
        <end position="238"/>
    </location>
</feature>
<dbReference type="InterPro" id="IPR001849">
    <property type="entry name" value="PH_domain"/>
</dbReference>
<dbReference type="CDD" id="cd00160">
    <property type="entry name" value="RhoGEF"/>
    <property type="match status" value="1"/>
</dbReference>
<dbReference type="PANTHER" id="PTHR12673">
    <property type="entry name" value="FACIOGENITAL DYSPLASIA PROTEIN"/>
    <property type="match status" value="1"/>
</dbReference>
<keyword evidence="15" id="KW-1185">Reference proteome</keyword>
<dbReference type="PROSITE" id="PS50003">
    <property type="entry name" value="PH_DOMAIN"/>
    <property type="match status" value="2"/>
</dbReference>
<evidence type="ECO:0000256" key="8">
    <source>
        <dbReference type="PROSITE-ProRule" id="PRU00091"/>
    </source>
</evidence>
<sequence>MDKSSKNRYRLIAQQRAAQIRTLKQESNLSRARSQDGKPVTYTKMKEKTNIKRHSRVMSDPEIPGTLVILNAKGLFQGKIGNKTDRRPGSDSLITSVNIMDTSEGRPKFFDPSLTSKQSKVCDLRKRFELVESDRGIGAAGDFLNPLHKVNKNLMGKTNREKQRDSKTILEDTITFSEQVMPGILPVEETKLMDECSSKASQDKVEMPTRPPPRALPKDVKNRFRGESDPMPLDENRVSRVLAFPQDNLHSVMESNQENSVQQRSETEKLENANDCNKEGEDHDDDGSDDDGWDSDFDDDDDDFDNNDEELKRDSQSSMQINDQCCAKSILPKEVLTDIFSNIQAIHQLHRDFLLPKLEARMKEWGTNNQIGDILKELAPFLKLYTHYVGNFDKATETLASWIKKSPTMAAVIEEIQKTEECEHLTLQHHMLEPVQRVPRYKLLLKDYVAKLPEDSPDLKNTTDALKIISASAQHANDSMKKTERFKILLEIQERIGDDYPLITASREFVMEGEVRKVAARTTDSHQERTLMLFNDILLCCAKFPGANKYKVKVQMDLYGMEVDDVDEELELENSFRIISKQRVMDFTAASAEEKEAWVKKLKETVDELTTKRESYRRGSKLEVMNEGDLGKKAPAWVRDEAVSMCMLCDILFTRIRRRHHCRACGRVVCGNCSGFKAPLEYKNGKQEKICEICHKILMKGSSEEAVKEAEGKGQCVLKIGQESKIWHSGYLNFKTKGDRSWQKRWFVLSSDFVMFRYKAKKDTKAEFNLPLPGHHVDKLSPADEVDRQKNVFKVHHKNIRVFFFQAESAESMRRWMELLARAIKAEGIEEKNPESQESSETVEVTVI</sequence>
<dbReference type="InterPro" id="IPR017455">
    <property type="entry name" value="Znf_FYVE-rel"/>
</dbReference>
<dbReference type="Pfam" id="PF00621">
    <property type="entry name" value="RhoGEF"/>
    <property type="match status" value="1"/>
</dbReference>
<evidence type="ECO:0008006" key="16">
    <source>
        <dbReference type="Google" id="ProtNLM"/>
    </source>
</evidence>
<dbReference type="Gene3D" id="3.30.40.10">
    <property type="entry name" value="Zinc/RING finger domain, C3HC4 (zinc finger)"/>
    <property type="match status" value="1"/>
</dbReference>
<dbReference type="EMBL" id="CALNXJ010000030">
    <property type="protein sequence ID" value="CAH3136729.1"/>
    <property type="molecule type" value="Genomic_DNA"/>
</dbReference>
<evidence type="ECO:0000259" key="13">
    <source>
        <dbReference type="PROSITE" id="PS50178"/>
    </source>
</evidence>
<evidence type="ECO:0000256" key="9">
    <source>
        <dbReference type="SAM" id="Coils"/>
    </source>
</evidence>
<dbReference type="GO" id="GO:0046847">
    <property type="term" value="P:filopodium assembly"/>
    <property type="evidence" value="ECO:0007669"/>
    <property type="project" value="TreeGrafter"/>
</dbReference>
<feature type="domain" description="PH" evidence="11">
    <location>
        <begin position="508"/>
        <end position="607"/>
    </location>
</feature>
<dbReference type="InterPro" id="IPR055251">
    <property type="entry name" value="SOS1_NGEF_PH"/>
</dbReference>
<keyword evidence="6" id="KW-0862">Zinc</keyword>
<keyword evidence="4" id="KW-0479">Metal-binding</keyword>
<protein>
    <recommendedName>
        <fullName evidence="16">FYVE, RhoGEF and PH domain-containing protein 4</fullName>
    </recommendedName>
</protein>
<evidence type="ECO:0000259" key="12">
    <source>
        <dbReference type="PROSITE" id="PS50010"/>
    </source>
</evidence>
<evidence type="ECO:0000256" key="5">
    <source>
        <dbReference type="ARBA" id="ARBA00022771"/>
    </source>
</evidence>
<reference evidence="14 15" key="1">
    <citation type="submission" date="2022-05" db="EMBL/GenBank/DDBJ databases">
        <authorList>
            <consortium name="Genoscope - CEA"/>
            <person name="William W."/>
        </authorList>
    </citation>
    <scope>NUCLEOTIDE SEQUENCE [LARGE SCALE GENOMIC DNA]</scope>
</reference>
<keyword evidence="7" id="KW-0206">Cytoskeleton</keyword>
<proteinExistence type="predicted"/>
<evidence type="ECO:0000256" key="10">
    <source>
        <dbReference type="SAM" id="MobiDB-lite"/>
    </source>
</evidence>
<evidence type="ECO:0000256" key="1">
    <source>
        <dbReference type="ARBA" id="ARBA00004245"/>
    </source>
</evidence>
<dbReference type="SMART" id="SM00064">
    <property type="entry name" value="FYVE"/>
    <property type="match status" value="1"/>
</dbReference>
<feature type="compositionally biased region" description="Basic and acidic residues" evidence="10">
    <location>
        <begin position="216"/>
        <end position="238"/>
    </location>
</feature>
<evidence type="ECO:0000256" key="3">
    <source>
        <dbReference type="ARBA" id="ARBA00022658"/>
    </source>
</evidence>
<feature type="compositionally biased region" description="Acidic residues" evidence="10">
    <location>
        <begin position="282"/>
        <end position="308"/>
    </location>
</feature>
<keyword evidence="3" id="KW-0344">Guanine-nucleotide releasing factor</keyword>